<feature type="region of interest" description="Disordered" evidence="3">
    <location>
        <begin position="1"/>
        <end position="33"/>
    </location>
</feature>
<sequence>MGQAPPSKPSSQPEAPSRPYDGRRQRGKLRPLQKRGEPRVLMSLILRSDWQKVLIRAKLFPHEVSQPVSLELYDLPLRVLPLHLVVALDPPSAVVTLFLKLDGSAATVPVRMMDQPNKGTRSLKRSFRALRKYSRLGSGGARSPPGLFRDSRRSSGRSSNVPEHPPNPPEEGAPANQSLLDHRSMSTSFGRRALSLVWRPYRQLDASIDAGGDSSSIYGDDNLDPFTGQAELPASFMEQSLSSSSMASSSRQSSSVYLWNGGDSNTGLLEQLPPKGVILQLSPSGGISPFPIGSQETDSTSETFSNGGTAAGLWGISWDLSPLWQSMANGAGSPDNSLLAIHVATLYQASPAVLGQLLEAHPMGAVSSVLGMLPIHIVSAGWILDPWVAPPPPPPPATKSGSQNQPMLQPYHHHHERHPSRLKDSLLVLRQALPESVKIRSGNHSMTPREYISEAMEECTQKQECLALLEPGDFGEDGAVEVISSMGPLDHLKDLASTHPSLLFVDSFDASREVPWEIHCSSSSSSILGSPKRTASISSLLIAQDWEAALALAEDDPKLAQEWFHGVDDRLDPTIDDVEYDDGTDEDAKQCIVWKRLALHLACCYRAPVGLVDVLLKAYPQAATSLDPNGGFLPLHLACQHKSSYRVVKSLLVHAPTTTKSVCNRGRNPLHYAVTAKAHYAIVELLLEVDPAAALAADEENQTPLDLAKQVYGKKNVIVRLLEMVTLVLEKPVVSSSAPPSRKKRRDKAKDAACYI</sequence>
<dbReference type="OrthoDB" id="56092at2759"/>
<dbReference type="EMBL" id="CAICTM010000066">
    <property type="protein sequence ID" value="CAB9499696.1"/>
    <property type="molecule type" value="Genomic_DNA"/>
</dbReference>
<feature type="region of interest" description="Disordered" evidence="3">
    <location>
        <begin position="391"/>
        <end position="416"/>
    </location>
</feature>
<evidence type="ECO:0000256" key="3">
    <source>
        <dbReference type="SAM" id="MobiDB-lite"/>
    </source>
</evidence>
<dbReference type="PANTHER" id="PTHR24198">
    <property type="entry name" value="ANKYRIN REPEAT AND PROTEIN KINASE DOMAIN-CONTAINING PROTEIN"/>
    <property type="match status" value="1"/>
</dbReference>
<dbReference type="AlphaFoldDB" id="A0A9N8DFF1"/>
<evidence type="ECO:0000313" key="5">
    <source>
        <dbReference type="Proteomes" id="UP001153069"/>
    </source>
</evidence>
<dbReference type="PANTHER" id="PTHR24198:SF165">
    <property type="entry name" value="ANKYRIN REPEAT-CONTAINING PROTEIN-RELATED"/>
    <property type="match status" value="1"/>
</dbReference>
<dbReference type="InterPro" id="IPR002110">
    <property type="entry name" value="Ankyrin_rpt"/>
</dbReference>
<evidence type="ECO:0000256" key="1">
    <source>
        <dbReference type="ARBA" id="ARBA00022737"/>
    </source>
</evidence>
<dbReference type="SMART" id="SM00248">
    <property type="entry name" value="ANK"/>
    <property type="match status" value="3"/>
</dbReference>
<accession>A0A9N8DFF1</accession>
<gene>
    <name evidence="4" type="ORF">SEMRO_67_G037430.1</name>
</gene>
<dbReference type="Proteomes" id="UP001153069">
    <property type="component" value="Unassembled WGS sequence"/>
</dbReference>
<dbReference type="InterPro" id="IPR036770">
    <property type="entry name" value="Ankyrin_rpt-contain_sf"/>
</dbReference>
<dbReference type="Pfam" id="PF12796">
    <property type="entry name" value="Ank_2"/>
    <property type="match status" value="1"/>
</dbReference>
<name>A0A9N8DFF1_9STRA</name>
<dbReference type="SUPFAM" id="SSF48403">
    <property type="entry name" value="Ankyrin repeat"/>
    <property type="match status" value="1"/>
</dbReference>
<proteinExistence type="predicted"/>
<organism evidence="4 5">
    <name type="scientific">Seminavis robusta</name>
    <dbReference type="NCBI Taxonomy" id="568900"/>
    <lineage>
        <taxon>Eukaryota</taxon>
        <taxon>Sar</taxon>
        <taxon>Stramenopiles</taxon>
        <taxon>Ochrophyta</taxon>
        <taxon>Bacillariophyta</taxon>
        <taxon>Bacillariophyceae</taxon>
        <taxon>Bacillariophycidae</taxon>
        <taxon>Naviculales</taxon>
        <taxon>Naviculaceae</taxon>
        <taxon>Seminavis</taxon>
    </lineage>
</organism>
<evidence type="ECO:0000313" key="4">
    <source>
        <dbReference type="EMBL" id="CAB9499696.1"/>
    </source>
</evidence>
<evidence type="ECO:0000256" key="2">
    <source>
        <dbReference type="ARBA" id="ARBA00023043"/>
    </source>
</evidence>
<keyword evidence="2" id="KW-0040">ANK repeat</keyword>
<reference evidence="4" key="1">
    <citation type="submission" date="2020-06" db="EMBL/GenBank/DDBJ databases">
        <authorList>
            <consortium name="Plant Systems Biology data submission"/>
        </authorList>
    </citation>
    <scope>NUCLEOTIDE SEQUENCE</scope>
    <source>
        <strain evidence="4">D6</strain>
    </source>
</reference>
<keyword evidence="1" id="KW-0677">Repeat</keyword>
<feature type="region of interest" description="Disordered" evidence="3">
    <location>
        <begin position="134"/>
        <end position="177"/>
    </location>
</feature>
<keyword evidence="5" id="KW-1185">Reference proteome</keyword>
<protein>
    <submittedName>
        <fullName evidence="4">Ankyrin Repeat</fullName>
    </submittedName>
</protein>
<dbReference type="Gene3D" id="1.25.40.20">
    <property type="entry name" value="Ankyrin repeat-containing domain"/>
    <property type="match status" value="2"/>
</dbReference>
<comment type="caution">
    <text evidence="4">The sequence shown here is derived from an EMBL/GenBank/DDBJ whole genome shotgun (WGS) entry which is preliminary data.</text>
</comment>